<dbReference type="KEGG" id="smo:SELMODRAFT_422830"/>
<name>D8SJP2_SELML</name>
<sequence>MEFHKLEYADKREEGLYHTKGLNLHNFCLLDRDQAGQVPWKQTADQGRDQGTTRKYSCCSIFLFTPVSSFPSSLTTSVVDDAPELAVSPSHALDRHLHGQPAGQRVRERKMREPNVAMKLFAGGTGVVKLGVELNNMDREKRKPWATPQYAENEVNVQKLLHSVRSSISQSSS</sequence>
<accession>D8SJP2</accession>
<evidence type="ECO:0000313" key="1">
    <source>
        <dbReference type="EMBL" id="EFJ15483.1"/>
    </source>
</evidence>
<dbReference type="AlphaFoldDB" id="D8SJP2"/>
<gene>
    <name evidence="1" type="ORF">SELMODRAFT_422830</name>
</gene>
<organism evidence="2">
    <name type="scientific">Selaginella moellendorffii</name>
    <name type="common">Spikemoss</name>
    <dbReference type="NCBI Taxonomy" id="88036"/>
    <lineage>
        <taxon>Eukaryota</taxon>
        <taxon>Viridiplantae</taxon>
        <taxon>Streptophyta</taxon>
        <taxon>Embryophyta</taxon>
        <taxon>Tracheophyta</taxon>
        <taxon>Lycopodiopsida</taxon>
        <taxon>Selaginellales</taxon>
        <taxon>Selaginellaceae</taxon>
        <taxon>Selaginella</taxon>
    </lineage>
</organism>
<dbReference type="HOGENOM" id="CLU_1550175_0_0_1"/>
<dbReference type="EMBL" id="GL377623">
    <property type="protein sequence ID" value="EFJ15483.1"/>
    <property type="molecule type" value="Genomic_DNA"/>
</dbReference>
<evidence type="ECO:0000313" key="2">
    <source>
        <dbReference type="Proteomes" id="UP000001514"/>
    </source>
</evidence>
<protein>
    <submittedName>
        <fullName evidence="1">Uncharacterized protein</fullName>
    </submittedName>
</protein>
<dbReference type="Proteomes" id="UP000001514">
    <property type="component" value="Unassembled WGS sequence"/>
</dbReference>
<proteinExistence type="predicted"/>
<dbReference type="InParanoid" id="D8SJP2"/>
<dbReference type="Gramene" id="EFJ15483">
    <property type="protein sequence ID" value="EFJ15483"/>
    <property type="gene ID" value="SELMODRAFT_422830"/>
</dbReference>
<reference evidence="1 2" key="1">
    <citation type="journal article" date="2011" name="Science">
        <title>The Selaginella genome identifies genetic changes associated with the evolution of vascular plants.</title>
        <authorList>
            <person name="Banks J.A."/>
            <person name="Nishiyama T."/>
            <person name="Hasebe M."/>
            <person name="Bowman J.L."/>
            <person name="Gribskov M."/>
            <person name="dePamphilis C."/>
            <person name="Albert V.A."/>
            <person name="Aono N."/>
            <person name="Aoyama T."/>
            <person name="Ambrose B.A."/>
            <person name="Ashton N.W."/>
            <person name="Axtell M.J."/>
            <person name="Barker E."/>
            <person name="Barker M.S."/>
            <person name="Bennetzen J.L."/>
            <person name="Bonawitz N.D."/>
            <person name="Chapple C."/>
            <person name="Cheng C."/>
            <person name="Correa L.G."/>
            <person name="Dacre M."/>
            <person name="DeBarry J."/>
            <person name="Dreyer I."/>
            <person name="Elias M."/>
            <person name="Engstrom E.M."/>
            <person name="Estelle M."/>
            <person name="Feng L."/>
            <person name="Finet C."/>
            <person name="Floyd S.K."/>
            <person name="Frommer W.B."/>
            <person name="Fujita T."/>
            <person name="Gramzow L."/>
            <person name="Gutensohn M."/>
            <person name="Harholt J."/>
            <person name="Hattori M."/>
            <person name="Heyl A."/>
            <person name="Hirai T."/>
            <person name="Hiwatashi Y."/>
            <person name="Ishikawa M."/>
            <person name="Iwata M."/>
            <person name="Karol K.G."/>
            <person name="Koehler B."/>
            <person name="Kolukisaoglu U."/>
            <person name="Kubo M."/>
            <person name="Kurata T."/>
            <person name="Lalonde S."/>
            <person name="Li K."/>
            <person name="Li Y."/>
            <person name="Litt A."/>
            <person name="Lyons E."/>
            <person name="Manning G."/>
            <person name="Maruyama T."/>
            <person name="Michael T.P."/>
            <person name="Mikami K."/>
            <person name="Miyazaki S."/>
            <person name="Morinaga S."/>
            <person name="Murata T."/>
            <person name="Mueller-Roeber B."/>
            <person name="Nelson D.R."/>
            <person name="Obara M."/>
            <person name="Oguri Y."/>
            <person name="Olmstead R.G."/>
            <person name="Onodera N."/>
            <person name="Petersen B.L."/>
            <person name="Pils B."/>
            <person name="Prigge M."/>
            <person name="Rensing S.A."/>
            <person name="Riano-Pachon D.M."/>
            <person name="Roberts A.W."/>
            <person name="Sato Y."/>
            <person name="Scheller H.V."/>
            <person name="Schulz B."/>
            <person name="Schulz C."/>
            <person name="Shakirov E.V."/>
            <person name="Shibagaki N."/>
            <person name="Shinohara N."/>
            <person name="Shippen D.E."/>
            <person name="Soerensen I."/>
            <person name="Sotooka R."/>
            <person name="Sugimoto N."/>
            <person name="Sugita M."/>
            <person name="Sumikawa N."/>
            <person name="Tanurdzic M."/>
            <person name="Theissen G."/>
            <person name="Ulvskov P."/>
            <person name="Wakazuki S."/>
            <person name="Weng J.K."/>
            <person name="Willats W.W."/>
            <person name="Wipf D."/>
            <person name="Wolf P.G."/>
            <person name="Yang L."/>
            <person name="Zimmer A.D."/>
            <person name="Zhu Q."/>
            <person name="Mitros T."/>
            <person name="Hellsten U."/>
            <person name="Loque D."/>
            <person name="Otillar R."/>
            <person name="Salamov A."/>
            <person name="Schmutz J."/>
            <person name="Shapiro H."/>
            <person name="Lindquist E."/>
            <person name="Lucas S."/>
            <person name="Rokhsar D."/>
            <person name="Grigoriev I.V."/>
        </authorList>
    </citation>
    <scope>NUCLEOTIDE SEQUENCE [LARGE SCALE GENOMIC DNA]</scope>
</reference>
<keyword evidence="2" id="KW-1185">Reference proteome</keyword>